<protein>
    <submittedName>
        <fullName evidence="1">Uncharacterized protein</fullName>
    </submittedName>
</protein>
<comment type="caution">
    <text evidence="1">The sequence shown here is derived from an EMBL/GenBank/DDBJ whole genome shotgun (WGS) entry which is preliminary data.</text>
</comment>
<dbReference type="Proteomes" id="UP000094828">
    <property type="component" value="Unassembled WGS sequence"/>
</dbReference>
<keyword evidence="2" id="KW-1185">Reference proteome</keyword>
<evidence type="ECO:0000313" key="1">
    <source>
        <dbReference type="EMBL" id="ODA29633.1"/>
    </source>
</evidence>
<name>A0A1C3E8R7_9PLAN</name>
<dbReference type="AlphaFoldDB" id="A0A1C3E8R7"/>
<evidence type="ECO:0000313" key="2">
    <source>
        <dbReference type="Proteomes" id="UP000094828"/>
    </source>
</evidence>
<gene>
    <name evidence="1" type="ORF">A6X21_08155</name>
</gene>
<accession>A0A1C3E8R7</accession>
<proteinExistence type="predicted"/>
<reference evidence="1 2" key="1">
    <citation type="submission" date="2016-05" db="EMBL/GenBank/DDBJ databases">
        <title>Genomic and physiological characterization of Planctopirus sp. isolated from fresh water lake.</title>
        <authorList>
            <person name="Subhash Y."/>
            <person name="Ramana C."/>
        </authorList>
    </citation>
    <scope>NUCLEOTIDE SEQUENCE [LARGE SCALE GENOMIC DNA]</scope>
    <source>
        <strain evidence="1 2">JC280</strain>
    </source>
</reference>
<organism evidence="1 2">
    <name type="scientific">Planctopirus hydrillae</name>
    <dbReference type="NCBI Taxonomy" id="1841610"/>
    <lineage>
        <taxon>Bacteria</taxon>
        <taxon>Pseudomonadati</taxon>
        <taxon>Planctomycetota</taxon>
        <taxon>Planctomycetia</taxon>
        <taxon>Planctomycetales</taxon>
        <taxon>Planctomycetaceae</taxon>
        <taxon>Planctopirus</taxon>
    </lineage>
</organism>
<dbReference type="RefSeq" id="WP_068849506.1">
    <property type="nucleotide sequence ID" value="NZ_LYDR01000127.1"/>
</dbReference>
<sequence>MSLLLRLLDAHRKGATTSTELALVVVDRSEEIDLNELTLLPEEVMAIIRKWIHERDSINDREYFDPFSDGFIKASGFQHIRSWIIDHKL</sequence>
<dbReference type="EMBL" id="LYDR01000127">
    <property type="protein sequence ID" value="ODA29633.1"/>
    <property type="molecule type" value="Genomic_DNA"/>
</dbReference>